<sequence>MMMKSQGKPNLAKFYATEAIRTHKQRTFRRVEMKRPEANRRQSERRRGESRWRDTAREMERRGGETLLERWRDEAERHCSRDGVKTRETYGDQLHSPFGQKISRADLDVTILVHIDLDMGHPWTMCPIDIPSCGMLYRYCKAMGEGLHQEDMVLRKAIEKTKKRVDMFAIGVLVLEVITSRRAVDTTEAMSGVVVNACYFQDHTAPSYLNELIRHGKLLME</sequence>
<reference evidence="2 3" key="1">
    <citation type="journal article" date="2014" name="Genome Biol.">
        <title>Transcriptome and methylome profiling reveals relics of genome dominance in the mesopolyploid Brassica oleracea.</title>
        <authorList>
            <person name="Parkin I.A."/>
            <person name="Koh C."/>
            <person name="Tang H."/>
            <person name="Robinson S.J."/>
            <person name="Kagale S."/>
            <person name="Clarke W.E."/>
            <person name="Town C.D."/>
            <person name="Nixon J."/>
            <person name="Krishnakumar V."/>
            <person name="Bidwell S.L."/>
            <person name="Denoeud F."/>
            <person name="Belcram H."/>
            <person name="Links M.G."/>
            <person name="Just J."/>
            <person name="Clarke C."/>
            <person name="Bender T."/>
            <person name="Huebert T."/>
            <person name="Mason A.S."/>
            <person name="Pires J.C."/>
            <person name="Barker G."/>
            <person name="Moore J."/>
            <person name="Walley P.G."/>
            <person name="Manoli S."/>
            <person name="Batley J."/>
            <person name="Edwards D."/>
            <person name="Nelson M.N."/>
            <person name="Wang X."/>
            <person name="Paterson A.H."/>
            <person name="King G."/>
            <person name="Bancroft I."/>
            <person name="Chalhoub B."/>
            <person name="Sharpe A.G."/>
        </authorList>
    </citation>
    <scope>NUCLEOTIDE SEQUENCE</scope>
    <source>
        <strain evidence="2 3">cv. TO1000</strain>
    </source>
</reference>
<dbReference type="EnsemblPlants" id="Bo5g127670.1">
    <property type="protein sequence ID" value="Bo5g127670.1"/>
    <property type="gene ID" value="Bo5g127670"/>
</dbReference>
<feature type="compositionally biased region" description="Basic and acidic residues" evidence="1">
    <location>
        <begin position="29"/>
        <end position="59"/>
    </location>
</feature>
<proteinExistence type="predicted"/>
<dbReference type="Proteomes" id="UP000032141">
    <property type="component" value="Chromosome C5"/>
</dbReference>
<protein>
    <submittedName>
        <fullName evidence="2">Uncharacterized protein</fullName>
    </submittedName>
</protein>
<organism evidence="2 3">
    <name type="scientific">Brassica oleracea var. oleracea</name>
    <dbReference type="NCBI Taxonomy" id="109376"/>
    <lineage>
        <taxon>Eukaryota</taxon>
        <taxon>Viridiplantae</taxon>
        <taxon>Streptophyta</taxon>
        <taxon>Embryophyta</taxon>
        <taxon>Tracheophyta</taxon>
        <taxon>Spermatophyta</taxon>
        <taxon>Magnoliopsida</taxon>
        <taxon>eudicotyledons</taxon>
        <taxon>Gunneridae</taxon>
        <taxon>Pentapetalae</taxon>
        <taxon>rosids</taxon>
        <taxon>malvids</taxon>
        <taxon>Brassicales</taxon>
        <taxon>Brassicaceae</taxon>
        <taxon>Brassiceae</taxon>
        <taxon>Brassica</taxon>
    </lineage>
</organism>
<evidence type="ECO:0000313" key="2">
    <source>
        <dbReference type="EnsemblPlants" id="Bo5g127670.1"/>
    </source>
</evidence>
<feature type="region of interest" description="Disordered" evidence="1">
    <location>
        <begin position="28"/>
        <end position="59"/>
    </location>
</feature>
<keyword evidence="3" id="KW-1185">Reference proteome</keyword>
<name>A0A0D3CK26_BRAOL</name>
<evidence type="ECO:0000313" key="3">
    <source>
        <dbReference type="Proteomes" id="UP000032141"/>
    </source>
</evidence>
<dbReference type="HOGENOM" id="CLU_1252183_0_0_1"/>
<evidence type="ECO:0000256" key="1">
    <source>
        <dbReference type="SAM" id="MobiDB-lite"/>
    </source>
</evidence>
<accession>A0A0D3CK26</accession>
<dbReference type="AlphaFoldDB" id="A0A0D3CK26"/>
<reference evidence="2" key="2">
    <citation type="submission" date="2015-03" db="UniProtKB">
        <authorList>
            <consortium name="EnsemblPlants"/>
        </authorList>
    </citation>
    <scope>IDENTIFICATION</scope>
</reference>
<dbReference type="Gramene" id="Bo5g127670.1">
    <property type="protein sequence ID" value="Bo5g127670.1"/>
    <property type="gene ID" value="Bo5g127670"/>
</dbReference>